<feature type="region of interest" description="Disordered" evidence="5">
    <location>
        <begin position="452"/>
        <end position="471"/>
    </location>
</feature>
<dbReference type="Pfam" id="PF00034">
    <property type="entry name" value="Cytochrom_C"/>
    <property type="match status" value="2"/>
</dbReference>
<dbReference type="EMBL" id="JRYB01000001">
    <property type="protein sequence ID" value="OIJ41308.1"/>
    <property type="molecule type" value="Genomic_DNA"/>
</dbReference>
<dbReference type="SUPFAM" id="SSF56003">
    <property type="entry name" value="Molybdenum cofactor-binding domain"/>
    <property type="match status" value="1"/>
</dbReference>
<comment type="caution">
    <text evidence="7">The sequence shown here is derived from an EMBL/GenBank/DDBJ whole genome shotgun (WGS) entry which is preliminary data.</text>
</comment>
<feature type="domain" description="Cytochrome c" evidence="6">
    <location>
        <begin position="854"/>
        <end position="942"/>
    </location>
</feature>
<dbReference type="GO" id="GO:0009055">
    <property type="term" value="F:electron transfer activity"/>
    <property type="evidence" value="ECO:0007669"/>
    <property type="project" value="InterPro"/>
</dbReference>
<dbReference type="Proteomes" id="UP000180246">
    <property type="component" value="Unassembled WGS sequence"/>
</dbReference>
<dbReference type="SUPFAM" id="SSF54665">
    <property type="entry name" value="CO dehydrogenase molybdoprotein N-domain-like"/>
    <property type="match status" value="1"/>
</dbReference>
<name>A0A1S2N892_9BURK</name>
<dbReference type="Gene3D" id="3.30.365.10">
    <property type="entry name" value="Aldehyde oxidase/xanthine dehydrogenase, molybdopterin binding domain"/>
    <property type="match status" value="1"/>
</dbReference>
<dbReference type="GO" id="GO:0016491">
    <property type="term" value="F:oxidoreductase activity"/>
    <property type="evidence" value="ECO:0007669"/>
    <property type="project" value="InterPro"/>
</dbReference>
<feature type="domain" description="Cytochrome c" evidence="6">
    <location>
        <begin position="571"/>
        <end position="675"/>
    </location>
</feature>
<evidence type="ECO:0000313" key="7">
    <source>
        <dbReference type="EMBL" id="OIJ41308.1"/>
    </source>
</evidence>
<protein>
    <submittedName>
        <fullName evidence="7">Cytochrome c family protein</fullName>
    </submittedName>
</protein>
<evidence type="ECO:0000256" key="3">
    <source>
        <dbReference type="ARBA" id="ARBA00023004"/>
    </source>
</evidence>
<keyword evidence="1 4" id="KW-0349">Heme</keyword>
<dbReference type="PROSITE" id="PS51007">
    <property type="entry name" value="CYTC"/>
    <property type="match status" value="3"/>
</dbReference>
<evidence type="ECO:0000256" key="4">
    <source>
        <dbReference type="PROSITE-ProRule" id="PRU00433"/>
    </source>
</evidence>
<dbReference type="InterPro" id="IPR051459">
    <property type="entry name" value="Cytochrome_c-type_DH"/>
</dbReference>
<dbReference type="InterPro" id="IPR036909">
    <property type="entry name" value="Cyt_c-like_dom_sf"/>
</dbReference>
<evidence type="ECO:0000313" key="8">
    <source>
        <dbReference type="Proteomes" id="UP000180246"/>
    </source>
</evidence>
<sequence length="965" mass="101390">MPHAAEPIPVSGAPALLHARLILPPALDWNGERYCGARLQRIDAAAALSRPGVREVFVRQHLVAVIAESDAAARAARPLVRIRWRRASAGEDLPQQRQRKILLQRGMRADDAPDLVTAQYRWQGAPAATGSTTLSILARPAGPGIQVDLPYGNPGQIAPALAALLQLPPELVEVRSARPPQSDQEARDAANGAGVAALLTLHCKAALSLVLECGIDAGQPTLLQAGARVDAERLERYTLNLAQARPAPPLAWLLTGRADAIEDAAIAPLDALQPPYAWDAFEISSSGDGASTPAAAAVFAQESFFDEVARHGGHDPVAYRLAHLPDPTGARLVRSVSQAAAWQARAARAADPGPVMHGRGFAYASTIEQAPQPVQSWSAWVAEVAYDPASGELSVTRAIAGHDAQDAAAHAALPPAARGALDEQARQAMARLIAPDAGVDGWSDNEARVPPGAITTHSPPVPDQLKDASSLPSPEVQLKAGGAFTLPAAAAVANAIFDATGVRLREAPFSGAQIKLALAERATPPAKRRWRTAGWLGGAAAALGATLSLALPWRPAIAPIAPPDANLYSAATIERGRLVALAGDCMVCHTAPDGGIPNAGGHALDTPFGTIYTTNITPDPKTGIGNWSYAAFERAMREGVHRDGRNLYPAFPYTAYAKMTEPDMQALYAYLMAQPAVESQPPESSLRFPFNLRPLLSGWKVLFHQPEVYRPDPDRSVLWNRGAYLVEGAGHCAACHSPRNALGAEKKGLHHLSGGVVDGWEAPSLTASSKSPQPWTEDELFAYLRTGFSARHGVAAGPMAPVVSELAQLPAEDVRAIAHYIASLGRPPAATATAAVTAGPAPASAPAASAAQAIDTASGKRLFTGACAACHMEGSGPTLFGVRPSLKVNTNVHADTPDNLVKVILHGIPEPANADLGYMPGFANSFSDAQVRDLLHYLRATFAPDKPAWTDVEARIAAARRQPGH</sequence>
<evidence type="ECO:0000256" key="5">
    <source>
        <dbReference type="SAM" id="MobiDB-lite"/>
    </source>
</evidence>
<dbReference type="RefSeq" id="WP_071361956.1">
    <property type="nucleotide sequence ID" value="NZ_JRYB01000001.1"/>
</dbReference>
<accession>A0A1S2N892</accession>
<dbReference type="InterPro" id="IPR037165">
    <property type="entry name" value="AldOxase/xan_DH_Mopterin-bd_sf"/>
</dbReference>
<proteinExistence type="predicted"/>
<dbReference type="SUPFAM" id="SSF46626">
    <property type="entry name" value="Cytochrome c"/>
    <property type="match status" value="3"/>
</dbReference>
<gene>
    <name evidence="7" type="ORF">LO55_2881</name>
</gene>
<dbReference type="GO" id="GO:0046872">
    <property type="term" value="F:metal ion binding"/>
    <property type="evidence" value="ECO:0007669"/>
    <property type="project" value="UniProtKB-KW"/>
</dbReference>
<evidence type="ECO:0000259" key="6">
    <source>
        <dbReference type="PROSITE" id="PS51007"/>
    </source>
</evidence>
<organism evidence="7 8">
    <name type="scientific">Massilia timonae</name>
    <dbReference type="NCBI Taxonomy" id="47229"/>
    <lineage>
        <taxon>Bacteria</taxon>
        <taxon>Pseudomonadati</taxon>
        <taxon>Pseudomonadota</taxon>
        <taxon>Betaproteobacteria</taxon>
        <taxon>Burkholderiales</taxon>
        <taxon>Oxalobacteraceae</taxon>
        <taxon>Telluria group</taxon>
        <taxon>Massilia</taxon>
    </lineage>
</organism>
<keyword evidence="3 4" id="KW-0408">Iron</keyword>
<evidence type="ECO:0000256" key="2">
    <source>
        <dbReference type="ARBA" id="ARBA00022723"/>
    </source>
</evidence>
<reference evidence="7 8" key="1">
    <citation type="submission" date="2014-10" db="EMBL/GenBank/DDBJ databases">
        <authorList>
            <person name="Seo M.-J."/>
            <person name="Seok Y.J."/>
            <person name="Cha I.-T."/>
        </authorList>
    </citation>
    <scope>NUCLEOTIDE SEQUENCE [LARGE SCALE GENOMIC DNA]</scope>
    <source>
        <strain evidence="7 8">NEU</strain>
    </source>
</reference>
<dbReference type="PANTHER" id="PTHR35008:SF8">
    <property type="entry name" value="ALCOHOL DEHYDROGENASE CYTOCHROME C SUBUNIT"/>
    <property type="match status" value="1"/>
</dbReference>
<feature type="domain" description="Cytochrome c" evidence="6">
    <location>
        <begin position="717"/>
        <end position="825"/>
    </location>
</feature>
<dbReference type="InterPro" id="IPR009056">
    <property type="entry name" value="Cyt_c-like_dom"/>
</dbReference>
<dbReference type="InterPro" id="IPR036856">
    <property type="entry name" value="Ald_Oxase/Xan_DH_a/b_sf"/>
</dbReference>
<dbReference type="Pfam" id="PF13442">
    <property type="entry name" value="Cytochrome_CBB3"/>
    <property type="match status" value="1"/>
</dbReference>
<dbReference type="SMART" id="SM01008">
    <property type="entry name" value="Ald_Xan_dh_C"/>
    <property type="match status" value="1"/>
</dbReference>
<dbReference type="InterPro" id="IPR000674">
    <property type="entry name" value="Ald_Oxase/Xan_DH_a/b"/>
</dbReference>
<dbReference type="GO" id="GO:0020037">
    <property type="term" value="F:heme binding"/>
    <property type="evidence" value="ECO:0007669"/>
    <property type="project" value="InterPro"/>
</dbReference>
<evidence type="ECO:0000256" key="1">
    <source>
        <dbReference type="ARBA" id="ARBA00022617"/>
    </source>
</evidence>
<dbReference type="Gene3D" id="1.10.760.10">
    <property type="entry name" value="Cytochrome c-like domain"/>
    <property type="match status" value="3"/>
</dbReference>
<dbReference type="PANTHER" id="PTHR35008">
    <property type="entry name" value="BLL4482 PROTEIN-RELATED"/>
    <property type="match status" value="1"/>
</dbReference>
<dbReference type="AlphaFoldDB" id="A0A1S2N892"/>
<keyword evidence="2 4" id="KW-0479">Metal-binding</keyword>